<accession>A0ABD0V0D2</accession>
<keyword evidence="1" id="KW-0812">Transmembrane</keyword>
<proteinExistence type="predicted"/>
<feature type="transmembrane region" description="Helical" evidence="1">
    <location>
        <begin position="121"/>
        <end position="139"/>
    </location>
</feature>
<gene>
    <name evidence="3" type="ORF">M5K25_010411</name>
</gene>
<dbReference type="EMBL" id="JANQDX010000009">
    <property type="protein sequence ID" value="KAL0918405.1"/>
    <property type="molecule type" value="Genomic_DNA"/>
</dbReference>
<dbReference type="Pfam" id="PF13456">
    <property type="entry name" value="RVT_3"/>
    <property type="match status" value="1"/>
</dbReference>
<reference evidence="3 4" key="1">
    <citation type="journal article" date="2024" name="Plant Biotechnol. J.">
        <title>Dendrobium thyrsiflorum genome and its molecular insights into genes involved in important horticultural traits.</title>
        <authorList>
            <person name="Chen B."/>
            <person name="Wang J.Y."/>
            <person name="Zheng P.J."/>
            <person name="Li K.L."/>
            <person name="Liang Y.M."/>
            <person name="Chen X.F."/>
            <person name="Zhang C."/>
            <person name="Zhao X."/>
            <person name="He X."/>
            <person name="Zhang G.Q."/>
            <person name="Liu Z.J."/>
            <person name="Xu Q."/>
        </authorList>
    </citation>
    <scope>NUCLEOTIDE SEQUENCE [LARGE SCALE GENOMIC DNA]</scope>
    <source>
        <strain evidence="3">GZMU011</strain>
    </source>
</reference>
<keyword evidence="1" id="KW-1133">Transmembrane helix</keyword>
<dbReference type="InterPro" id="IPR002156">
    <property type="entry name" value="RNaseH_domain"/>
</dbReference>
<dbReference type="Proteomes" id="UP001552299">
    <property type="component" value="Unassembled WGS sequence"/>
</dbReference>
<name>A0ABD0V0D2_DENTH</name>
<keyword evidence="4" id="KW-1185">Reference proteome</keyword>
<protein>
    <recommendedName>
        <fullName evidence="2">RNase H type-1 domain-containing protein</fullName>
    </recommendedName>
</protein>
<evidence type="ECO:0000313" key="3">
    <source>
        <dbReference type="EMBL" id="KAL0918405.1"/>
    </source>
</evidence>
<evidence type="ECO:0000256" key="1">
    <source>
        <dbReference type="SAM" id="Phobius"/>
    </source>
</evidence>
<comment type="caution">
    <text evidence="3">The sequence shown here is derived from an EMBL/GenBank/DDBJ whole genome shotgun (WGS) entry which is preliminary data.</text>
</comment>
<organism evidence="3 4">
    <name type="scientific">Dendrobium thyrsiflorum</name>
    <name type="common">Pinecone-like raceme dendrobium</name>
    <name type="synonym">Orchid</name>
    <dbReference type="NCBI Taxonomy" id="117978"/>
    <lineage>
        <taxon>Eukaryota</taxon>
        <taxon>Viridiplantae</taxon>
        <taxon>Streptophyta</taxon>
        <taxon>Embryophyta</taxon>
        <taxon>Tracheophyta</taxon>
        <taxon>Spermatophyta</taxon>
        <taxon>Magnoliopsida</taxon>
        <taxon>Liliopsida</taxon>
        <taxon>Asparagales</taxon>
        <taxon>Orchidaceae</taxon>
        <taxon>Epidendroideae</taxon>
        <taxon>Malaxideae</taxon>
        <taxon>Dendrobiinae</taxon>
        <taxon>Dendrobium</taxon>
    </lineage>
</organism>
<evidence type="ECO:0000313" key="4">
    <source>
        <dbReference type="Proteomes" id="UP001552299"/>
    </source>
</evidence>
<feature type="transmembrane region" description="Helical" evidence="1">
    <location>
        <begin position="97"/>
        <end position="116"/>
    </location>
</feature>
<evidence type="ECO:0000259" key="2">
    <source>
        <dbReference type="Pfam" id="PF13456"/>
    </source>
</evidence>
<sequence length="229" mass="26241">MFDANGLIIEGDNLAIIKAMQCCLESRHWERHPLSGEDLNWTRLFHRIRFQHVPREFNLPAHFCAHLALNCNFRWLFAARDTDAIPIEFKNILWDDMVLFSLSFVLLFLCLMETLYFKEGVFIGAMVCCSTILVVGNPPRSILPSDMLFFPPAGGHDVVHWWWLLYLPSFGPSAIVCPDLGHRCVPSPACLGELWTFVFWATVGLCLLPLWALLHPLLRLFGGDLDFRP</sequence>
<dbReference type="AlphaFoldDB" id="A0ABD0V0D2"/>
<feature type="transmembrane region" description="Helical" evidence="1">
    <location>
        <begin position="159"/>
        <end position="182"/>
    </location>
</feature>
<feature type="domain" description="RNase H type-1" evidence="2">
    <location>
        <begin position="7"/>
        <end position="67"/>
    </location>
</feature>
<keyword evidence="1" id="KW-0472">Membrane</keyword>
<feature type="transmembrane region" description="Helical" evidence="1">
    <location>
        <begin position="194"/>
        <end position="214"/>
    </location>
</feature>